<dbReference type="InterPro" id="IPR011020">
    <property type="entry name" value="HTTM-like"/>
</dbReference>
<evidence type="ECO:0000259" key="9">
    <source>
        <dbReference type="SMART" id="SM00752"/>
    </source>
</evidence>
<dbReference type="EMBL" id="AM746676">
    <property type="protein sequence ID" value="CAN99309.1"/>
    <property type="molecule type" value="Genomic_DNA"/>
</dbReference>
<feature type="transmembrane region" description="Helical" evidence="8">
    <location>
        <begin position="249"/>
        <end position="270"/>
    </location>
</feature>
<evidence type="ECO:0000256" key="4">
    <source>
        <dbReference type="ARBA" id="ARBA00023136"/>
    </source>
</evidence>
<dbReference type="GO" id="GO:0008488">
    <property type="term" value="F:gamma-glutamyl carboxylase activity"/>
    <property type="evidence" value="ECO:0007669"/>
    <property type="project" value="InterPro"/>
</dbReference>
<feature type="transmembrane region" description="Helical" evidence="8">
    <location>
        <begin position="106"/>
        <end position="139"/>
    </location>
</feature>
<evidence type="ECO:0000256" key="1">
    <source>
        <dbReference type="ARBA" id="ARBA00004127"/>
    </source>
</evidence>
<dbReference type="GO" id="GO:0016874">
    <property type="term" value="F:ligase activity"/>
    <property type="evidence" value="ECO:0007669"/>
    <property type="project" value="UniProtKB-KW"/>
</dbReference>
<evidence type="ECO:0000313" key="11">
    <source>
        <dbReference type="Proteomes" id="UP000002139"/>
    </source>
</evidence>
<dbReference type="HOGENOM" id="CLU_020495_1_0_7"/>
<name>A9GD49_SORC5</name>
<dbReference type="BioCyc" id="SCEL448385:SCE_RS46765-MONOMER"/>
<gene>
    <name evidence="10" type="ordered locus">sce9136</name>
</gene>
<keyword evidence="3 8" id="KW-1133">Transmembrane helix</keyword>
<dbReference type="InterPro" id="IPR053935">
    <property type="entry name" value="VKGC_lumenal_dom"/>
</dbReference>
<dbReference type="OrthoDB" id="341137at2"/>
<dbReference type="PANTHER" id="PTHR12639:SF7">
    <property type="entry name" value="HTTM DOMAIN-CONTAINING PROTEIN"/>
    <property type="match status" value="1"/>
</dbReference>
<sequence>MTTTMTTADRSTSTFTASTSTSTSTSTTPTITTTTRSPLARRWAAYLSAEVDAASLAVFRAGYGALIAWEVVRYALHDRIYRYYIEPGFFFSFVPFVRPWGGTGMYWHFGALFVLALLCAVGLFYRVSAALLCAALTYVFLLDKAQYLNHLYLLCLLGLLLAAAPAHRALSLDRLRARRASPAGAARDTPAETVPRFYLFALKAQIAIVYFYGGVAKLNGDWLRGQPLTTWLAAHGDAPLVGPLLASQAAGLALSYAGLFIDLSMGFLLFSRRTFPFGAALAVAFNLSNALLFKIGIFPYAMIASLALFGDPSWPRRRLPFLFKGADAPGDAARAPSPAAPRRSALPLALLHGYLLFHLVVPLRHWVYPGDVAWNEAGHRFSWRMKLRDKNVSELGIHVLDPRTGVREPLDVEAWLTDRQLGEMSARPDMLVDFAHHVADRLQKDSGVRPIVTAKVIASLNGGPLRDLVDPTLDLASQPSGLLAVVQPP</sequence>
<dbReference type="Pfam" id="PF22777">
    <property type="entry name" value="VKGC_lumenal_dom"/>
    <property type="match status" value="1"/>
</dbReference>
<dbReference type="Proteomes" id="UP000002139">
    <property type="component" value="Chromosome"/>
</dbReference>
<evidence type="ECO:0000256" key="3">
    <source>
        <dbReference type="ARBA" id="ARBA00022989"/>
    </source>
</evidence>
<dbReference type="RefSeq" id="WP_012241745.1">
    <property type="nucleotide sequence ID" value="NC_010162.1"/>
</dbReference>
<protein>
    <submittedName>
        <fullName evidence="10">Vitamin K-dependent gamma-carboxylase</fullName>
        <ecNumber evidence="10">6.4.-.-</ecNumber>
    </submittedName>
</protein>
<keyword evidence="10" id="KW-0436">Ligase</keyword>
<evidence type="ECO:0000256" key="6">
    <source>
        <dbReference type="ARBA" id="ARBA00023239"/>
    </source>
</evidence>
<feature type="transmembrane region" description="Helical" evidence="8">
    <location>
        <begin position="151"/>
        <end position="170"/>
    </location>
</feature>
<dbReference type="GO" id="GO:0012505">
    <property type="term" value="C:endomembrane system"/>
    <property type="evidence" value="ECO:0007669"/>
    <property type="project" value="UniProtKB-SubCell"/>
</dbReference>
<feature type="transmembrane region" description="Helical" evidence="8">
    <location>
        <begin position="197"/>
        <end position="215"/>
    </location>
</feature>
<dbReference type="KEGG" id="scl:sce9136"/>
<dbReference type="eggNOG" id="COG3250">
    <property type="taxonomic scope" value="Bacteria"/>
</dbReference>
<reference evidence="10 11" key="1">
    <citation type="journal article" date="2007" name="Nat. Biotechnol.">
        <title>Complete genome sequence of the myxobacterium Sorangium cellulosum.</title>
        <authorList>
            <person name="Schneiker S."/>
            <person name="Perlova O."/>
            <person name="Kaiser O."/>
            <person name="Gerth K."/>
            <person name="Alici A."/>
            <person name="Altmeyer M.O."/>
            <person name="Bartels D."/>
            <person name="Bekel T."/>
            <person name="Beyer S."/>
            <person name="Bode E."/>
            <person name="Bode H.B."/>
            <person name="Bolten C.J."/>
            <person name="Choudhuri J.V."/>
            <person name="Doss S."/>
            <person name="Elnakady Y.A."/>
            <person name="Frank B."/>
            <person name="Gaigalat L."/>
            <person name="Goesmann A."/>
            <person name="Groeger C."/>
            <person name="Gross F."/>
            <person name="Jelsbak L."/>
            <person name="Jelsbak L."/>
            <person name="Kalinowski J."/>
            <person name="Kegler C."/>
            <person name="Knauber T."/>
            <person name="Konietzny S."/>
            <person name="Kopp M."/>
            <person name="Krause L."/>
            <person name="Krug D."/>
            <person name="Linke B."/>
            <person name="Mahmud T."/>
            <person name="Martinez-Arias R."/>
            <person name="McHardy A.C."/>
            <person name="Merai M."/>
            <person name="Meyer F."/>
            <person name="Mormann S."/>
            <person name="Munoz-Dorado J."/>
            <person name="Perez J."/>
            <person name="Pradella S."/>
            <person name="Rachid S."/>
            <person name="Raddatz G."/>
            <person name="Rosenau F."/>
            <person name="Rueckert C."/>
            <person name="Sasse F."/>
            <person name="Scharfe M."/>
            <person name="Schuster S.C."/>
            <person name="Suen G."/>
            <person name="Treuner-Lange A."/>
            <person name="Velicer G.J."/>
            <person name="Vorholter F.-J."/>
            <person name="Weissman K.J."/>
            <person name="Welch R.D."/>
            <person name="Wenzel S.C."/>
            <person name="Whitworth D.E."/>
            <person name="Wilhelm S."/>
            <person name="Wittmann C."/>
            <person name="Bloecker H."/>
            <person name="Puehler A."/>
            <person name="Mueller R."/>
        </authorList>
    </citation>
    <scope>NUCLEOTIDE SEQUENCE [LARGE SCALE GENOMIC DNA]</scope>
    <source>
        <strain evidence="11">So ce56</strain>
    </source>
</reference>
<dbReference type="PANTHER" id="PTHR12639">
    <property type="entry name" value="VITAMIN K-DEPENDENT GAMMA-CARBOXYLASE"/>
    <property type="match status" value="1"/>
</dbReference>
<proteinExistence type="predicted"/>
<dbReference type="AlphaFoldDB" id="A9GD49"/>
<evidence type="ECO:0000256" key="5">
    <source>
        <dbReference type="ARBA" id="ARBA00023157"/>
    </source>
</evidence>
<dbReference type="GO" id="GO:0019842">
    <property type="term" value="F:vitamin binding"/>
    <property type="evidence" value="ECO:0007669"/>
    <property type="project" value="TreeGrafter"/>
</dbReference>
<keyword evidence="6" id="KW-0456">Lyase</keyword>
<keyword evidence="11" id="KW-1185">Reference proteome</keyword>
<evidence type="ECO:0000256" key="8">
    <source>
        <dbReference type="SAM" id="Phobius"/>
    </source>
</evidence>
<feature type="domain" description="HTTM-like" evidence="9">
    <location>
        <begin position="48"/>
        <end position="314"/>
    </location>
</feature>
<organism evidence="10 11">
    <name type="scientific">Sorangium cellulosum (strain So ce56)</name>
    <name type="common">Polyangium cellulosum (strain So ce56)</name>
    <dbReference type="NCBI Taxonomy" id="448385"/>
    <lineage>
        <taxon>Bacteria</taxon>
        <taxon>Pseudomonadati</taxon>
        <taxon>Myxococcota</taxon>
        <taxon>Polyangia</taxon>
        <taxon>Polyangiales</taxon>
        <taxon>Polyangiaceae</taxon>
        <taxon>Sorangium</taxon>
    </lineage>
</organism>
<dbReference type="InterPro" id="IPR007782">
    <property type="entry name" value="VKG_COase"/>
</dbReference>
<keyword evidence="5" id="KW-1015">Disulfide bond</keyword>
<evidence type="ECO:0000256" key="2">
    <source>
        <dbReference type="ARBA" id="ARBA00022692"/>
    </source>
</evidence>
<keyword evidence="2 8" id="KW-0812">Transmembrane</keyword>
<dbReference type="SMART" id="SM00752">
    <property type="entry name" value="HTTM"/>
    <property type="match status" value="1"/>
</dbReference>
<accession>A9GD49</accession>
<dbReference type="STRING" id="448385.sce9136"/>
<dbReference type="EC" id="6.4.-.-" evidence="10"/>
<dbReference type="Pfam" id="PF05090">
    <property type="entry name" value="HTTM"/>
    <property type="match status" value="1"/>
</dbReference>
<evidence type="ECO:0000313" key="10">
    <source>
        <dbReference type="EMBL" id="CAN99309.1"/>
    </source>
</evidence>
<evidence type="ECO:0000256" key="7">
    <source>
        <dbReference type="SAM" id="MobiDB-lite"/>
    </source>
</evidence>
<feature type="region of interest" description="Disordered" evidence="7">
    <location>
        <begin position="1"/>
        <end position="34"/>
    </location>
</feature>
<comment type="subcellular location">
    <subcellularLocation>
        <location evidence="1">Endomembrane system</location>
        <topology evidence="1">Multi-pass membrane protein</topology>
    </subcellularLocation>
</comment>
<dbReference type="InterPro" id="IPR053934">
    <property type="entry name" value="HTTM_dom"/>
</dbReference>
<keyword evidence="4 8" id="KW-0472">Membrane</keyword>